<organism evidence="2 3">
    <name type="scientific">Planomonospora venezuelensis</name>
    <dbReference type="NCBI Taxonomy" id="1999"/>
    <lineage>
        <taxon>Bacteria</taxon>
        <taxon>Bacillati</taxon>
        <taxon>Actinomycetota</taxon>
        <taxon>Actinomycetes</taxon>
        <taxon>Streptosporangiales</taxon>
        <taxon>Streptosporangiaceae</taxon>
        <taxon>Planomonospora</taxon>
    </lineage>
</organism>
<dbReference type="EMBL" id="JACHJJ010000020">
    <property type="protein sequence ID" value="MBB5965941.1"/>
    <property type="molecule type" value="Genomic_DNA"/>
</dbReference>
<evidence type="ECO:0000256" key="1">
    <source>
        <dbReference type="SAM" id="MobiDB-lite"/>
    </source>
</evidence>
<evidence type="ECO:0000313" key="3">
    <source>
        <dbReference type="Proteomes" id="UP000562352"/>
    </source>
</evidence>
<protein>
    <submittedName>
        <fullName evidence="2">Uncharacterized protein</fullName>
    </submittedName>
</protein>
<feature type="compositionally biased region" description="Basic and acidic residues" evidence="1">
    <location>
        <begin position="42"/>
        <end position="55"/>
    </location>
</feature>
<evidence type="ECO:0000313" key="2">
    <source>
        <dbReference type="EMBL" id="MBB5965941.1"/>
    </source>
</evidence>
<feature type="region of interest" description="Disordered" evidence="1">
    <location>
        <begin position="42"/>
        <end position="69"/>
    </location>
</feature>
<reference evidence="2 3" key="1">
    <citation type="submission" date="2020-08" db="EMBL/GenBank/DDBJ databases">
        <title>Genomic Encyclopedia of Type Strains, Phase III (KMG-III): the genomes of soil and plant-associated and newly described type strains.</title>
        <authorList>
            <person name="Whitman W."/>
        </authorList>
    </citation>
    <scope>NUCLEOTIDE SEQUENCE [LARGE SCALE GENOMIC DNA]</scope>
    <source>
        <strain evidence="2 3">CECT 3303</strain>
    </source>
</reference>
<sequence>MRWWKVLGLAGVAGVAATGVVIARAERRRRAYTPEEIRERLRARLEESSQREGGGRDAAGGAEAGRPPA</sequence>
<comment type="caution">
    <text evidence="2">The sequence shown here is derived from an EMBL/GenBank/DDBJ whole genome shotgun (WGS) entry which is preliminary data.</text>
</comment>
<keyword evidence="3" id="KW-1185">Reference proteome</keyword>
<name>A0A841D6S9_PLAVE</name>
<accession>A0A841D6S9</accession>
<dbReference type="AlphaFoldDB" id="A0A841D6S9"/>
<feature type="compositionally biased region" description="Low complexity" evidence="1">
    <location>
        <begin position="59"/>
        <end position="69"/>
    </location>
</feature>
<dbReference type="RefSeq" id="WP_184945674.1">
    <property type="nucleotide sequence ID" value="NZ_BAAAWZ010000004.1"/>
</dbReference>
<dbReference type="Proteomes" id="UP000562352">
    <property type="component" value="Unassembled WGS sequence"/>
</dbReference>
<gene>
    <name evidence="2" type="ORF">FHS22_005232</name>
</gene>
<proteinExistence type="predicted"/>